<dbReference type="SUPFAM" id="SSF49452">
    <property type="entry name" value="Starch-binding domain-like"/>
    <property type="match status" value="1"/>
</dbReference>
<proteinExistence type="predicted"/>
<feature type="domain" description="Fibronectin type-III" evidence="1">
    <location>
        <begin position="392"/>
        <end position="487"/>
    </location>
</feature>
<dbReference type="STRING" id="1618333.UR93_C0031G0004"/>
<dbReference type="EMBL" id="LBRB01000031">
    <property type="protein sequence ID" value="KKP87790.1"/>
    <property type="molecule type" value="Genomic_DNA"/>
</dbReference>
<dbReference type="InterPro" id="IPR013784">
    <property type="entry name" value="Carb-bd-like_fold"/>
</dbReference>
<sequence length="519" mass="55378">MDYSSGYSSGNGQDIEVTVVDNETAIKDIYLKRVDSTISGTAKDASGNPIKWAWVTADARDPNKKSSSSMYYYGTGGSSDASGNFTINIPAGTYWVGGNMWYGSGYINPKKQKVTVDANNPASVDLVFRQADATISGTVKVDGASAGVSSFISAWSEDGGYSEASSTNDGTYSLSVSSGSIWHLKANYKSGSDVYKSKEHIVDMTNSTTDSEDITLYKKDYTLPDEITVTFDPSQQQTVNLDDGTTLNIPANSITDSSDQVTLTATPDIDLAEQDNAKPVAYGYDFSITDDEGQAIETFDSNITIEQTYEESWLGGDEFSTQTLENGSSVTTTSESGGVIDENELFPAYYDTSVSTWKDITNMTVNETQNSVSYQTNHFTKYALVTASDTTPPSAPTSITATAGDSKVTLNWTAPTDTDYASVNIYRSTTSGSIGTKVHSAITTTSKEDTGLTNGTAYYYTVKAVDASGNESINSTQYSATPSTTSTTTTTTATATLPLTGKPALIDQITVIISNWLAL</sequence>
<dbReference type="InterPro" id="IPR013783">
    <property type="entry name" value="Ig-like_fold"/>
</dbReference>
<dbReference type="GO" id="GO:0030246">
    <property type="term" value="F:carbohydrate binding"/>
    <property type="evidence" value="ECO:0007669"/>
    <property type="project" value="InterPro"/>
</dbReference>
<dbReference type="InterPro" id="IPR036116">
    <property type="entry name" value="FN3_sf"/>
</dbReference>
<name>A0A0G0FK01_9BACT</name>
<dbReference type="SUPFAM" id="SSF49265">
    <property type="entry name" value="Fibronectin type III"/>
    <property type="match status" value="1"/>
</dbReference>
<gene>
    <name evidence="2" type="ORF">UR93_C0031G0004</name>
</gene>
<dbReference type="CDD" id="cd00063">
    <property type="entry name" value="FN3"/>
    <property type="match status" value="1"/>
</dbReference>
<evidence type="ECO:0000259" key="1">
    <source>
        <dbReference type="PROSITE" id="PS50853"/>
    </source>
</evidence>
<dbReference type="PROSITE" id="PS50853">
    <property type="entry name" value="FN3"/>
    <property type="match status" value="1"/>
</dbReference>
<dbReference type="AlphaFoldDB" id="A0A0G0FK01"/>
<accession>A0A0G0FK01</accession>
<dbReference type="Gene3D" id="2.60.40.1120">
    <property type="entry name" value="Carboxypeptidase-like, regulatory domain"/>
    <property type="match status" value="1"/>
</dbReference>
<organism evidence="2 3">
    <name type="scientific">Berkelbacteria bacterium GW2011_GWA2_35_9</name>
    <dbReference type="NCBI Taxonomy" id="1618333"/>
    <lineage>
        <taxon>Bacteria</taxon>
        <taxon>Candidatus Berkelbacteria</taxon>
    </lineage>
</organism>
<dbReference type="InterPro" id="IPR003961">
    <property type="entry name" value="FN3_dom"/>
</dbReference>
<comment type="caution">
    <text evidence="2">The sequence shown here is derived from an EMBL/GenBank/DDBJ whole genome shotgun (WGS) entry which is preliminary data.</text>
</comment>
<dbReference type="SMART" id="SM00060">
    <property type="entry name" value="FN3"/>
    <property type="match status" value="1"/>
</dbReference>
<dbReference type="Proteomes" id="UP000034316">
    <property type="component" value="Unassembled WGS sequence"/>
</dbReference>
<dbReference type="Gene3D" id="2.60.40.10">
    <property type="entry name" value="Immunoglobulins"/>
    <property type="match status" value="1"/>
</dbReference>
<dbReference type="Pfam" id="PF00041">
    <property type="entry name" value="fn3"/>
    <property type="match status" value="1"/>
</dbReference>
<reference evidence="2 3" key="1">
    <citation type="journal article" date="2015" name="Nature">
        <title>rRNA introns, odd ribosomes, and small enigmatic genomes across a large radiation of phyla.</title>
        <authorList>
            <person name="Brown C.T."/>
            <person name="Hug L.A."/>
            <person name="Thomas B.C."/>
            <person name="Sharon I."/>
            <person name="Castelle C.J."/>
            <person name="Singh A."/>
            <person name="Wilkins M.J."/>
            <person name="Williams K.H."/>
            <person name="Banfield J.F."/>
        </authorList>
    </citation>
    <scope>NUCLEOTIDE SEQUENCE [LARGE SCALE GENOMIC DNA]</scope>
</reference>
<protein>
    <submittedName>
        <fullName evidence="2">Fibronectin type III domain protein</fullName>
    </submittedName>
</protein>
<evidence type="ECO:0000313" key="3">
    <source>
        <dbReference type="Proteomes" id="UP000034316"/>
    </source>
</evidence>
<evidence type="ECO:0000313" key="2">
    <source>
        <dbReference type="EMBL" id="KKP87790.1"/>
    </source>
</evidence>
<dbReference type="PATRIC" id="fig|1618333.3.peg.654"/>